<dbReference type="AlphaFoldDB" id="A0A4U3M8L2"/>
<evidence type="ECO:0000313" key="4">
    <source>
        <dbReference type="Proteomes" id="UP000308705"/>
    </source>
</evidence>
<dbReference type="InterPro" id="IPR050807">
    <property type="entry name" value="TransReg_Diox_bact_type"/>
</dbReference>
<dbReference type="InterPro" id="IPR011990">
    <property type="entry name" value="TPR-like_helical_dom_sf"/>
</dbReference>
<dbReference type="GO" id="GO:0003677">
    <property type="term" value="F:DNA binding"/>
    <property type="evidence" value="ECO:0007669"/>
    <property type="project" value="UniProtKB-KW"/>
</dbReference>
<evidence type="ECO:0000313" key="3">
    <source>
        <dbReference type="EMBL" id="TKK83856.1"/>
    </source>
</evidence>
<dbReference type="InterPro" id="IPR010982">
    <property type="entry name" value="Lambda_DNA-bd_dom_sf"/>
</dbReference>
<dbReference type="Gene3D" id="1.10.260.40">
    <property type="entry name" value="lambda repressor-like DNA-binding domains"/>
    <property type="match status" value="1"/>
</dbReference>
<dbReference type="PROSITE" id="PS50943">
    <property type="entry name" value="HTH_CROC1"/>
    <property type="match status" value="1"/>
</dbReference>
<name>A0A4U3M8L2_9ACTN</name>
<dbReference type="PANTHER" id="PTHR46797:SF1">
    <property type="entry name" value="METHYLPHOSPHONATE SYNTHASE"/>
    <property type="match status" value="1"/>
</dbReference>
<protein>
    <submittedName>
        <fullName evidence="3">Helix-turn-helix transcriptional regulator</fullName>
    </submittedName>
</protein>
<feature type="domain" description="HTH cro/C1-type" evidence="2">
    <location>
        <begin position="35"/>
        <end position="88"/>
    </location>
</feature>
<sequence length="454" mass="49575">MIRRRRTVGLPSGLEVLAFFQGVLVTGQDLVGQRIKTIRRQRGLSQAQLAHPELSDSYVSLIESGKRTPTPAVLELLAQKLDCSLTYLVNGVTAEQMEEIEVGLRFARLALENGEAQEARRRYTELLTDTSLTGLAQLRQEAEYGCALATESCGDRAEAIRLLKGLRADTERPMTVEWQVAVAVALCRCYRDEGELGEAVRVGEALLGGNSRPAWTDALIELGSTLLSVYRTRGDLLRARHFASELLSAAELLGTPRAIVAASWNAAFVAQETGRGEEGMSLLERAMAIQSENGGDPRNLARLRVAYATMIVRTRATDVEAGRDLLLRALRELGESSASVLDKARCNIELARAELALGHPREAVQYARIADEALRESGGEHWADANLVQGQALLLLHEDEEAAVALGNASESFDPAPMRRRAQSWMTVAEAYDRLHDHDQSILAAQKALACVGL</sequence>
<dbReference type="Gene3D" id="1.25.40.10">
    <property type="entry name" value="Tetratricopeptide repeat domain"/>
    <property type="match status" value="2"/>
</dbReference>
<evidence type="ECO:0000256" key="1">
    <source>
        <dbReference type="ARBA" id="ARBA00023125"/>
    </source>
</evidence>
<dbReference type="OrthoDB" id="3675359at2"/>
<dbReference type="GO" id="GO:0003700">
    <property type="term" value="F:DNA-binding transcription factor activity"/>
    <property type="evidence" value="ECO:0007669"/>
    <property type="project" value="TreeGrafter"/>
</dbReference>
<accession>A0A4U3M8L2</accession>
<dbReference type="SMART" id="SM00530">
    <property type="entry name" value="HTH_XRE"/>
    <property type="match status" value="1"/>
</dbReference>
<dbReference type="CDD" id="cd00093">
    <property type="entry name" value="HTH_XRE"/>
    <property type="match status" value="1"/>
</dbReference>
<dbReference type="Proteomes" id="UP000308705">
    <property type="component" value="Unassembled WGS sequence"/>
</dbReference>
<dbReference type="SUPFAM" id="SSF47413">
    <property type="entry name" value="lambda repressor-like DNA-binding domains"/>
    <property type="match status" value="1"/>
</dbReference>
<proteinExistence type="predicted"/>
<dbReference type="Pfam" id="PF01381">
    <property type="entry name" value="HTH_3"/>
    <property type="match status" value="1"/>
</dbReference>
<keyword evidence="4" id="KW-1185">Reference proteome</keyword>
<gene>
    <name evidence="3" type="ORF">FDA94_32020</name>
</gene>
<keyword evidence="1" id="KW-0238">DNA-binding</keyword>
<dbReference type="GO" id="GO:0005829">
    <property type="term" value="C:cytosol"/>
    <property type="evidence" value="ECO:0007669"/>
    <property type="project" value="TreeGrafter"/>
</dbReference>
<comment type="caution">
    <text evidence="3">The sequence shown here is derived from an EMBL/GenBank/DDBJ whole genome shotgun (WGS) entry which is preliminary data.</text>
</comment>
<dbReference type="SUPFAM" id="SSF48452">
    <property type="entry name" value="TPR-like"/>
    <property type="match status" value="1"/>
</dbReference>
<reference evidence="3 4" key="1">
    <citation type="submission" date="2019-04" db="EMBL/GenBank/DDBJ databases">
        <title>Herbidospora sp. NEAU-GS14.nov., a novel actinomycete isolated from soil.</title>
        <authorList>
            <person name="Han L."/>
        </authorList>
    </citation>
    <scope>NUCLEOTIDE SEQUENCE [LARGE SCALE GENOMIC DNA]</scope>
    <source>
        <strain evidence="3 4">NEAU-GS14</strain>
    </source>
</reference>
<organism evidence="3 4">
    <name type="scientific">Herbidospora galbida</name>
    <dbReference type="NCBI Taxonomy" id="2575442"/>
    <lineage>
        <taxon>Bacteria</taxon>
        <taxon>Bacillati</taxon>
        <taxon>Actinomycetota</taxon>
        <taxon>Actinomycetes</taxon>
        <taxon>Streptosporangiales</taxon>
        <taxon>Streptosporangiaceae</taxon>
        <taxon>Herbidospora</taxon>
    </lineage>
</organism>
<dbReference type="EMBL" id="SZQA01000040">
    <property type="protein sequence ID" value="TKK83856.1"/>
    <property type="molecule type" value="Genomic_DNA"/>
</dbReference>
<evidence type="ECO:0000259" key="2">
    <source>
        <dbReference type="PROSITE" id="PS50943"/>
    </source>
</evidence>
<dbReference type="InterPro" id="IPR001387">
    <property type="entry name" value="Cro/C1-type_HTH"/>
</dbReference>
<dbReference type="PANTHER" id="PTHR46797">
    <property type="entry name" value="HTH-TYPE TRANSCRIPTIONAL REGULATOR"/>
    <property type="match status" value="1"/>
</dbReference>